<comment type="cofactor">
    <cofactor evidence="1 16 17">
        <name>heme</name>
        <dbReference type="ChEBI" id="CHEBI:30413"/>
    </cofactor>
</comment>
<dbReference type="FunFam" id="3.40.50.360:FF:000032">
    <property type="entry name" value="Bifunctional cytochrome P450/NADPH--P450 reductase"/>
    <property type="match status" value="1"/>
</dbReference>
<evidence type="ECO:0000256" key="13">
    <source>
        <dbReference type="ARBA" id="ARBA00023033"/>
    </source>
</evidence>
<dbReference type="GO" id="GO:0010181">
    <property type="term" value="F:FMN binding"/>
    <property type="evidence" value="ECO:0007669"/>
    <property type="project" value="UniProtKB-UniRule"/>
</dbReference>
<dbReference type="Gene3D" id="3.40.50.360">
    <property type="match status" value="1"/>
</dbReference>
<dbReference type="GO" id="GO:0005829">
    <property type="term" value="C:cytosol"/>
    <property type="evidence" value="ECO:0007669"/>
    <property type="project" value="TreeGrafter"/>
</dbReference>
<evidence type="ECO:0000256" key="8">
    <source>
        <dbReference type="ARBA" id="ARBA00022827"/>
    </source>
</evidence>
<dbReference type="InterPro" id="IPR017972">
    <property type="entry name" value="Cyt_P450_CS"/>
</dbReference>
<evidence type="ECO:0000256" key="7">
    <source>
        <dbReference type="ARBA" id="ARBA00022723"/>
    </source>
</evidence>
<dbReference type="PROSITE" id="PS51384">
    <property type="entry name" value="FAD_FR"/>
    <property type="match status" value="1"/>
</dbReference>
<name>A0AAE0I6Z3_9PEZI</name>
<reference evidence="20" key="1">
    <citation type="journal article" date="2023" name="Mol. Phylogenet. Evol.">
        <title>Genome-scale phylogeny and comparative genomics of the fungal order Sordariales.</title>
        <authorList>
            <person name="Hensen N."/>
            <person name="Bonometti L."/>
            <person name="Westerberg I."/>
            <person name="Brannstrom I.O."/>
            <person name="Guillou S."/>
            <person name="Cros-Aarteil S."/>
            <person name="Calhoun S."/>
            <person name="Haridas S."/>
            <person name="Kuo A."/>
            <person name="Mondo S."/>
            <person name="Pangilinan J."/>
            <person name="Riley R."/>
            <person name="LaButti K."/>
            <person name="Andreopoulos B."/>
            <person name="Lipzen A."/>
            <person name="Chen C."/>
            <person name="Yan M."/>
            <person name="Daum C."/>
            <person name="Ng V."/>
            <person name="Clum A."/>
            <person name="Steindorff A."/>
            <person name="Ohm R.A."/>
            <person name="Martin F."/>
            <person name="Silar P."/>
            <person name="Natvig D.O."/>
            <person name="Lalanne C."/>
            <person name="Gautier V."/>
            <person name="Ament-Velasquez S.L."/>
            <person name="Kruys A."/>
            <person name="Hutchinson M.I."/>
            <person name="Powell A.J."/>
            <person name="Barry K."/>
            <person name="Miller A.N."/>
            <person name="Grigoriev I.V."/>
            <person name="Debuchy R."/>
            <person name="Gladieux P."/>
            <person name="Hiltunen Thoren M."/>
            <person name="Johannesson H."/>
        </authorList>
    </citation>
    <scope>NUCLEOTIDE SEQUENCE</scope>
    <source>
        <strain evidence="20">CBS 118394</strain>
    </source>
</reference>
<comment type="caution">
    <text evidence="20">The sequence shown here is derived from an EMBL/GenBank/DDBJ whole genome shotgun (WGS) entry which is preliminary data.</text>
</comment>
<dbReference type="InterPro" id="IPR003097">
    <property type="entry name" value="CysJ-like_FAD-binding"/>
</dbReference>
<evidence type="ECO:0000256" key="10">
    <source>
        <dbReference type="ARBA" id="ARBA00022982"/>
    </source>
</evidence>
<dbReference type="InterPro" id="IPR023173">
    <property type="entry name" value="NADPH_Cyt_P450_Rdtase_alpha"/>
</dbReference>
<evidence type="ECO:0000256" key="14">
    <source>
        <dbReference type="ARBA" id="ARBA00047827"/>
    </source>
</evidence>
<dbReference type="GO" id="GO:0020037">
    <property type="term" value="F:heme binding"/>
    <property type="evidence" value="ECO:0007669"/>
    <property type="project" value="UniProtKB-UniRule"/>
</dbReference>
<keyword evidence="9 16" id="KW-0521">NADP</keyword>
<dbReference type="InterPro" id="IPR017938">
    <property type="entry name" value="Riboflavin_synthase-like_b-brl"/>
</dbReference>
<evidence type="ECO:0000259" key="18">
    <source>
        <dbReference type="PROSITE" id="PS50902"/>
    </source>
</evidence>
<comment type="cofactor">
    <cofactor evidence="16">
        <name>FAD</name>
        <dbReference type="ChEBI" id="CHEBI:57692"/>
    </cofactor>
    <cofactor evidence="16">
        <name>FMN</name>
        <dbReference type="ChEBI" id="CHEBI:58210"/>
    </cofactor>
</comment>
<evidence type="ECO:0000256" key="6">
    <source>
        <dbReference type="ARBA" id="ARBA00022643"/>
    </source>
</evidence>
<dbReference type="InterPro" id="IPR029039">
    <property type="entry name" value="Flavoprotein-like_sf"/>
</dbReference>
<dbReference type="PIRSF" id="PIRSF000209">
    <property type="entry name" value="Bifunctional_P450_P450R"/>
    <property type="match status" value="1"/>
</dbReference>
<dbReference type="Proteomes" id="UP001283341">
    <property type="component" value="Unassembled WGS sequence"/>
</dbReference>
<keyword evidence="7 16" id="KW-0479">Metal-binding</keyword>
<dbReference type="Gene3D" id="1.20.990.10">
    <property type="entry name" value="NADPH-cytochrome p450 Reductase, Chain A, domain 3"/>
    <property type="match status" value="1"/>
</dbReference>
<feature type="domain" description="FAD-binding FR-type" evidence="19">
    <location>
        <begin position="686"/>
        <end position="924"/>
    </location>
</feature>
<reference evidence="20" key="2">
    <citation type="submission" date="2023-06" db="EMBL/GenBank/DDBJ databases">
        <authorList>
            <consortium name="Lawrence Berkeley National Laboratory"/>
            <person name="Haridas S."/>
            <person name="Hensen N."/>
            <person name="Bonometti L."/>
            <person name="Westerberg I."/>
            <person name="Brannstrom I.O."/>
            <person name="Guillou S."/>
            <person name="Cros-Aarteil S."/>
            <person name="Calhoun S."/>
            <person name="Kuo A."/>
            <person name="Mondo S."/>
            <person name="Pangilinan J."/>
            <person name="Riley R."/>
            <person name="Labutti K."/>
            <person name="Andreopoulos B."/>
            <person name="Lipzen A."/>
            <person name="Chen C."/>
            <person name="Yanf M."/>
            <person name="Daum C."/>
            <person name="Ng V."/>
            <person name="Clum A."/>
            <person name="Steindorff A."/>
            <person name="Ohm R."/>
            <person name="Martin F."/>
            <person name="Silar P."/>
            <person name="Natvig D."/>
            <person name="Lalanne C."/>
            <person name="Gautier V."/>
            <person name="Ament-Velasquez S.L."/>
            <person name="Kruys A."/>
            <person name="Hutchinson M.I."/>
            <person name="Powell A.J."/>
            <person name="Barry K."/>
            <person name="Miller A.N."/>
            <person name="Grigoriev I.V."/>
            <person name="Debuchy R."/>
            <person name="Gladieux P."/>
            <person name="Thoren M.H."/>
            <person name="Johannesson H."/>
        </authorList>
    </citation>
    <scope>NUCLEOTIDE SEQUENCE</scope>
    <source>
        <strain evidence="20">CBS 118394</strain>
    </source>
</reference>
<dbReference type="PANTHER" id="PTHR19384:SF127">
    <property type="entry name" value="BIFUNCTIONAL CYTOCHROME P450_NADPH--P450 REDUCTASE"/>
    <property type="match status" value="1"/>
</dbReference>
<dbReference type="PROSITE" id="PS50902">
    <property type="entry name" value="FLAVODOXIN_LIKE"/>
    <property type="match status" value="1"/>
</dbReference>
<dbReference type="GO" id="GO:0003958">
    <property type="term" value="F:NADPH-hemoprotein reductase activity"/>
    <property type="evidence" value="ECO:0007669"/>
    <property type="project" value="UniProtKB-UniRule"/>
</dbReference>
<comment type="catalytic activity">
    <reaction evidence="14 16">
        <text>an organic molecule + reduced [NADPH--hemoprotein reductase] + O2 = an alcohol + oxidized [NADPH--hemoprotein reductase] + H2O + H(+)</text>
        <dbReference type="Rhea" id="RHEA:17149"/>
        <dbReference type="Rhea" id="RHEA-COMP:11964"/>
        <dbReference type="Rhea" id="RHEA-COMP:11965"/>
        <dbReference type="ChEBI" id="CHEBI:15377"/>
        <dbReference type="ChEBI" id="CHEBI:15378"/>
        <dbReference type="ChEBI" id="CHEBI:15379"/>
        <dbReference type="ChEBI" id="CHEBI:30879"/>
        <dbReference type="ChEBI" id="CHEBI:57618"/>
        <dbReference type="ChEBI" id="CHEBI:58210"/>
        <dbReference type="ChEBI" id="CHEBI:142491"/>
        <dbReference type="EC" id="1.14.14.1"/>
    </reaction>
</comment>
<keyword evidence="10 16" id="KW-0249">Electron transport</keyword>
<dbReference type="CDD" id="cd06206">
    <property type="entry name" value="bifunctional_CYPOR"/>
    <property type="match status" value="1"/>
</dbReference>
<dbReference type="PRINTS" id="PR00463">
    <property type="entry name" value="EP450I"/>
</dbReference>
<dbReference type="SUPFAM" id="SSF48264">
    <property type="entry name" value="Cytochrome P450"/>
    <property type="match status" value="1"/>
</dbReference>
<dbReference type="Gene3D" id="2.40.30.10">
    <property type="entry name" value="Translation factors"/>
    <property type="match status" value="1"/>
</dbReference>
<evidence type="ECO:0000256" key="5">
    <source>
        <dbReference type="ARBA" id="ARBA00022630"/>
    </source>
</evidence>
<dbReference type="InterPro" id="IPR002401">
    <property type="entry name" value="Cyt_P450_E_grp-I"/>
</dbReference>
<keyword evidence="8 16" id="KW-0274">FAD</keyword>
<dbReference type="FunFam" id="1.10.630.10:FF:000040">
    <property type="entry name" value="Bifunctional cytochrome P450/NADPH--P450 reductase"/>
    <property type="match status" value="1"/>
</dbReference>
<dbReference type="InterPro" id="IPR023206">
    <property type="entry name" value="Bifunctional_P450_P450_red"/>
</dbReference>
<dbReference type="AlphaFoldDB" id="A0AAE0I6Z3"/>
<keyword evidence="4 16" id="KW-0349">Heme</keyword>
<comment type="similarity">
    <text evidence="2 16">In the N-terminal section; belongs to the cytochrome P450 family.</text>
</comment>
<dbReference type="GO" id="GO:0005506">
    <property type="term" value="F:iron ion binding"/>
    <property type="evidence" value="ECO:0007669"/>
    <property type="project" value="UniProtKB-UniRule"/>
</dbReference>
<dbReference type="InterPro" id="IPR039261">
    <property type="entry name" value="FNR_nucleotide-bd"/>
</dbReference>
<evidence type="ECO:0000256" key="3">
    <source>
        <dbReference type="ARBA" id="ARBA00022448"/>
    </source>
</evidence>
<evidence type="ECO:0000256" key="15">
    <source>
        <dbReference type="ARBA" id="ARBA00049342"/>
    </source>
</evidence>
<evidence type="ECO:0000256" key="11">
    <source>
        <dbReference type="ARBA" id="ARBA00023002"/>
    </source>
</evidence>
<dbReference type="SUPFAM" id="SSF52218">
    <property type="entry name" value="Flavoproteins"/>
    <property type="match status" value="1"/>
</dbReference>
<evidence type="ECO:0000256" key="1">
    <source>
        <dbReference type="ARBA" id="ARBA00001971"/>
    </source>
</evidence>
<dbReference type="InterPro" id="IPR017927">
    <property type="entry name" value="FAD-bd_FR_type"/>
</dbReference>
<proteinExistence type="inferred from homology"/>
<evidence type="ECO:0000256" key="9">
    <source>
        <dbReference type="ARBA" id="ARBA00022857"/>
    </source>
</evidence>
<feature type="binding site" description="axial binding residue" evidence="17">
    <location>
        <position position="410"/>
    </location>
    <ligand>
        <name>heme</name>
        <dbReference type="ChEBI" id="CHEBI:30413"/>
    </ligand>
    <ligandPart>
        <name>Fe</name>
        <dbReference type="ChEBI" id="CHEBI:18248"/>
    </ligandPart>
</feature>
<dbReference type="Pfam" id="PF00175">
    <property type="entry name" value="NAD_binding_1"/>
    <property type="match status" value="1"/>
</dbReference>
<accession>A0AAE0I6Z3</accession>
<protein>
    <recommendedName>
        <fullName evidence="16">Bifunctional cytochrome P450/NADPH--P450 reductase</fullName>
    </recommendedName>
    <domain>
        <recommendedName>
            <fullName evidence="16">Cytochrome P450</fullName>
            <ecNumber evidence="16">1.14.14.1</ecNumber>
        </recommendedName>
    </domain>
    <domain>
        <recommendedName>
            <fullName evidence="16">NADPH--cytochrome P450 reductase</fullName>
            <ecNumber evidence="16">1.6.2.4</ecNumber>
        </recommendedName>
    </domain>
</protein>
<keyword evidence="21" id="KW-1185">Reference proteome</keyword>
<evidence type="ECO:0000256" key="12">
    <source>
        <dbReference type="ARBA" id="ARBA00023004"/>
    </source>
</evidence>
<dbReference type="GO" id="GO:0050660">
    <property type="term" value="F:flavin adenine dinucleotide binding"/>
    <property type="evidence" value="ECO:0007669"/>
    <property type="project" value="TreeGrafter"/>
</dbReference>
<dbReference type="Gene3D" id="3.40.50.80">
    <property type="entry name" value="Nucleotide-binding domain of ferredoxin-NADP reductase (FNR) module"/>
    <property type="match status" value="1"/>
</dbReference>
<dbReference type="InterPro" id="IPR001433">
    <property type="entry name" value="OxRdtase_FAD/NAD-bd"/>
</dbReference>
<evidence type="ECO:0000256" key="4">
    <source>
        <dbReference type="ARBA" id="ARBA00022617"/>
    </source>
</evidence>
<dbReference type="SUPFAM" id="SSF63380">
    <property type="entry name" value="Riboflavin synthase domain-like"/>
    <property type="match status" value="1"/>
</dbReference>
<dbReference type="EC" id="1.6.2.4" evidence="16"/>
<dbReference type="EMBL" id="JAUEDM010000004">
    <property type="protein sequence ID" value="KAK3319439.1"/>
    <property type="molecule type" value="Genomic_DNA"/>
</dbReference>
<keyword evidence="6 16" id="KW-0288">FMN</keyword>
<keyword evidence="5 16" id="KW-0285">Flavoprotein</keyword>
<evidence type="ECO:0000256" key="16">
    <source>
        <dbReference type="PIRNR" id="PIRNR000209"/>
    </source>
</evidence>
<evidence type="ECO:0000313" key="20">
    <source>
        <dbReference type="EMBL" id="KAK3319439.1"/>
    </source>
</evidence>
<keyword evidence="11 16" id="KW-0560">Oxidoreductase</keyword>
<sequence>MNESGKLERIPEVPGFPFIGNALEMNLDFPLSSFLGFADKHGEIFRLRFPGRDVVLVTTQALVHELSDESRFEKSVGAALLEVRNGTNDGIFTAFPGEASWAPAHRILMPAFGPVPIQGMFSEMHEIAGQLALKWARHGPDTPIIATEDFTRLTLDTLALCSMNFRFNSYYHDELHPFVAAMGDFLKMCGTRSTVPYILQLLGRKSRLKYWDDIRILRETAEEVLRARKANPTDRRDLLSAMLDGVDRVTGTKLSDASIVDNLITFLIAGHETTSGLLGFAFYQMLKKPEVYCKAQQEVDDIVGTRPLKVEHMKQLPYISAILRETLRMCPTIPVYTVQPKNDDILAGKYPVKKGQKIMLVLARSQVDPAVFGETANDFIPERMLDENFERLSKEFPDFWKPFGNGTRGCIGRGFAWQEATLVMAMLLQNFNFSLHDPSYQLQIKQTLTTKPKDFYIRAALRHGMTPTDLTNSLGGHQLPIGASKAGSSMTVTTSKPETHSEMKPMSIYYGSNTSTCETLAQRLAADASAHGFQATVVDPLDAAKRNLPKDRPVIMITASYEGQPPDNAAMFFNWMENLKENELDGVSFAVFGCGHQDWARTFHRVPKLIDEKAYAHGGTRICKLGLTDASQGEILTDFEQWEDDVFWPAMGDIYGISPESADGESHLAPSLDVQFSAPRASTLGQDVKEAVVVRAHTTTKAGAAVPKKHLEIQLPGDQTYKAGDYLAVLPVNPKETVARALRRFQLGWGSSITIKSDGRTTLPVNIPIQVNEVLGSYVELAQPATKRSILALIAASCDSDSATRDHLQSLLSSPETFTASVTLKRLSLLDLLESNPSISLPFGSFLALLPPMRVRMYSISSSPLWNPHNVTLTYSILDGSPSLTNPHASQRRIGVATSYLSSLEPGDRLTVSVRQGHAAFHLPLDVEKIPIIMIAAGAGVAPFRGFVQERAAQVGGGRKLAPAILFFGCRGPAVDDLYREEFDKWEKIGAVQVRRAFSRQGGVEEGRGCKRVGDRLWYDRDDVYELWQHGAKVFVCGSREVCDGVKRVLIRMAIEEKGRLCGMNTTSTEGGGEPTSEEKALAWLESIRNSRYAVDAFD</sequence>
<organism evidence="20 21">
    <name type="scientific">Apodospora peruviana</name>
    <dbReference type="NCBI Taxonomy" id="516989"/>
    <lineage>
        <taxon>Eukaryota</taxon>
        <taxon>Fungi</taxon>
        <taxon>Dikarya</taxon>
        <taxon>Ascomycota</taxon>
        <taxon>Pezizomycotina</taxon>
        <taxon>Sordariomycetes</taxon>
        <taxon>Sordariomycetidae</taxon>
        <taxon>Sordariales</taxon>
        <taxon>Lasiosphaeriaceae</taxon>
        <taxon>Apodospora</taxon>
    </lineage>
</organism>
<dbReference type="FunFam" id="2.40.30.10:FF:000198">
    <property type="entry name" value="Bifunctional cytochrome P450/NADPH--P450 reductase"/>
    <property type="match status" value="1"/>
</dbReference>
<dbReference type="PRINTS" id="PR00385">
    <property type="entry name" value="P450"/>
</dbReference>
<dbReference type="PANTHER" id="PTHR19384">
    <property type="entry name" value="NITRIC OXIDE SYNTHASE-RELATED"/>
    <property type="match status" value="1"/>
</dbReference>
<keyword evidence="12 16" id="KW-0408">Iron</keyword>
<dbReference type="GO" id="GO:0070330">
    <property type="term" value="F:aromatase activity"/>
    <property type="evidence" value="ECO:0007669"/>
    <property type="project" value="UniProtKB-UniRule"/>
</dbReference>
<dbReference type="InterPro" id="IPR008254">
    <property type="entry name" value="Flavodoxin/NO_synth"/>
</dbReference>
<dbReference type="Pfam" id="PF00667">
    <property type="entry name" value="FAD_binding_1"/>
    <property type="match status" value="1"/>
</dbReference>
<evidence type="ECO:0000259" key="19">
    <source>
        <dbReference type="PROSITE" id="PS51384"/>
    </source>
</evidence>
<keyword evidence="13 16" id="KW-0503">Monooxygenase</keyword>
<dbReference type="PROSITE" id="PS00086">
    <property type="entry name" value="CYTOCHROME_P450"/>
    <property type="match status" value="1"/>
</dbReference>
<evidence type="ECO:0000256" key="17">
    <source>
        <dbReference type="PIRSR" id="PIRSR000209-1"/>
    </source>
</evidence>
<dbReference type="Pfam" id="PF00258">
    <property type="entry name" value="Flavodoxin_1"/>
    <property type="match status" value="1"/>
</dbReference>
<evidence type="ECO:0000313" key="21">
    <source>
        <dbReference type="Proteomes" id="UP001283341"/>
    </source>
</evidence>
<evidence type="ECO:0000256" key="2">
    <source>
        <dbReference type="ARBA" id="ARBA00010018"/>
    </source>
</evidence>
<comment type="catalytic activity">
    <reaction evidence="15 16">
        <text>2 oxidized [cytochrome P450] + NADPH = 2 reduced [cytochrome P450] + NADP(+) + H(+)</text>
        <dbReference type="Rhea" id="RHEA:24040"/>
        <dbReference type="Rhea" id="RHEA-COMP:14627"/>
        <dbReference type="Rhea" id="RHEA-COMP:14628"/>
        <dbReference type="ChEBI" id="CHEBI:15378"/>
        <dbReference type="ChEBI" id="CHEBI:55376"/>
        <dbReference type="ChEBI" id="CHEBI:57783"/>
        <dbReference type="ChEBI" id="CHEBI:58349"/>
        <dbReference type="ChEBI" id="CHEBI:60344"/>
        <dbReference type="EC" id="1.6.2.4"/>
    </reaction>
</comment>
<dbReference type="Pfam" id="PF00067">
    <property type="entry name" value="p450"/>
    <property type="match status" value="1"/>
</dbReference>
<keyword evidence="3 16" id="KW-0813">Transport</keyword>
<dbReference type="EC" id="1.14.14.1" evidence="16"/>
<dbReference type="InterPro" id="IPR036396">
    <property type="entry name" value="Cyt_P450_sf"/>
</dbReference>
<feature type="domain" description="Flavodoxin-like" evidence="18">
    <location>
        <begin position="506"/>
        <end position="647"/>
    </location>
</feature>
<dbReference type="CDD" id="cd11068">
    <property type="entry name" value="CYP120A1"/>
    <property type="match status" value="1"/>
</dbReference>
<dbReference type="InterPro" id="IPR001128">
    <property type="entry name" value="Cyt_P450"/>
</dbReference>
<gene>
    <name evidence="20" type="ORF">B0H66DRAFT_498624</name>
</gene>
<dbReference type="SUPFAM" id="SSF52343">
    <property type="entry name" value="Ferredoxin reductase-like, C-terminal NADP-linked domain"/>
    <property type="match status" value="1"/>
</dbReference>
<dbReference type="Gene3D" id="1.10.630.10">
    <property type="entry name" value="Cytochrome P450"/>
    <property type="match status" value="1"/>
</dbReference>